<sequence length="88" mass="9696">MANIGSGVSRACALSLDTGTCGLRKQYAWWDAATLVKLDGCKAKLVNDWHGMSRNKDGKYSKCWKAEFVEGWPCASARQMRDICIGHA</sequence>
<evidence type="ECO:0000313" key="2">
    <source>
        <dbReference type="Proteomes" id="UP000823775"/>
    </source>
</evidence>
<comment type="caution">
    <text evidence="1">The sequence shown here is derived from an EMBL/GenBank/DDBJ whole genome shotgun (WGS) entry which is preliminary data.</text>
</comment>
<dbReference type="EMBL" id="JACEIK010002850">
    <property type="protein sequence ID" value="MCD9639122.1"/>
    <property type="molecule type" value="Genomic_DNA"/>
</dbReference>
<evidence type="ECO:0000313" key="1">
    <source>
        <dbReference type="EMBL" id="MCD9639122.1"/>
    </source>
</evidence>
<protein>
    <submittedName>
        <fullName evidence="1">Uncharacterized protein</fullName>
    </submittedName>
</protein>
<gene>
    <name evidence="1" type="ORF">HAX54_023475</name>
</gene>
<keyword evidence="2" id="KW-1185">Reference proteome</keyword>
<accession>A0ABS8UWK1</accession>
<organism evidence="1 2">
    <name type="scientific">Datura stramonium</name>
    <name type="common">Jimsonweed</name>
    <name type="synonym">Common thornapple</name>
    <dbReference type="NCBI Taxonomy" id="4076"/>
    <lineage>
        <taxon>Eukaryota</taxon>
        <taxon>Viridiplantae</taxon>
        <taxon>Streptophyta</taxon>
        <taxon>Embryophyta</taxon>
        <taxon>Tracheophyta</taxon>
        <taxon>Spermatophyta</taxon>
        <taxon>Magnoliopsida</taxon>
        <taxon>eudicotyledons</taxon>
        <taxon>Gunneridae</taxon>
        <taxon>Pentapetalae</taxon>
        <taxon>asterids</taxon>
        <taxon>lamiids</taxon>
        <taxon>Solanales</taxon>
        <taxon>Solanaceae</taxon>
        <taxon>Solanoideae</taxon>
        <taxon>Datureae</taxon>
        <taxon>Datura</taxon>
    </lineage>
</organism>
<name>A0ABS8UWK1_DATST</name>
<proteinExistence type="predicted"/>
<reference evidence="1 2" key="1">
    <citation type="journal article" date="2021" name="BMC Genomics">
        <title>Datura genome reveals duplications of psychoactive alkaloid biosynthetic genes and high mutation rate following tissue culture.</title>
        <authorList>
            <person name="Rajewski A."/>
            <person name="Carter-House D."/>
            <person name="Stajich J."/>
            <person name="Litt A."/>
        </authorList>
    </citation>
    <scope>NUCLEOTIDE SEQUENCE [LARGE SCALE GENOMIC DNA]</scope>
    <source>
        <strain evidence="1">AR-01</strain>
    </source>
</reference>
<feature type="non-terminal residue" evidence="1">
    <location>
        <position position="88"/>
    </location>
</feature>
<dbReference type="Proteomes" id="UP000823775">
    <property type="component" value="Unassembled WGS sequence"/>
</dbReference>